<dbReference type="STRING" id="545501.BN997_01739"/>
<feature type="transmembrane region" description="Helical" evidence="1">
    <location>
        <begin position="9"/>
        <end position="27"/>
    </location>
</feature>
<keyword evidence="1" id="KW-1133">Transmembrane helix</keyword>
<dbReference type="Proteomes" id="UP000040453">
    <property type="component" value="Unassembled WGS sequence"/>
</dbReference>
<evidence type="ECO:0000256" key="1">
    <source>
        <dbReference type="SAM" id="Phobius"/>
    </source>
</evidence>
<proteinExistence type="predicted"/>
<name>A0A0A1MQ93_9BACI</name>
<accession>A0A0A1MQ93</accession>
<evidence type="ECO:0000313" key="2">
    <source>
        <dbReference type="EMBL" id="CEI81884.1"/>
    </source>
</evidence>
<dbReference type="RefSeq" id="WP_042531319.1">
    <property type="nucleotide sequence ID" value="NZ_CDGG01000001.1"/>
</dbReference>
<feature type="transmembrane region" description="Helical" evidence="1">
    <location>
        <begin position="33"/>
        <end position="51"/>
    </location>
</feature>
<keyword evidence="3" id="KW-1185">Reference proteome</keyword>
<evidence type="ECO:0000313" key="3">
    <source>
        <dbReference type="Proteomes" id="UP000040453"/>
    </source>
</evidence>
<dbReference type="EMBL" id="CDGG01000001">
    <property type="protein sequence ID" value="CEI81884.1"/>
    <property type="molecule type" value="Genomic_DNA"/>
</dbReference>
<gene>
    <name evidence="2" type="ORF">BN997_01739</name>
</gene>
<protein>
    <submittedName>
        <fullName evidence="2">Uncharacterized protein</fullName>
    </submittedName>
</protein>
<dbReference type="AlphaFoldDB" id="A0A0A1MQ93"/>
<keyword evidence="1" id="KW-0472">Membrane</keyword>
<keyword evidence="1" id="KW-0812">Transmembrane</keyword>
<organism evidence="2 3">
    <name type="scientific">Oceanobacillus oncorhynchi</name>
    <dbReference type="NCBI Taxonomy" id="545501"/>
    <lineage>
        <taxon>Bacteria</taxon>
        <taxon>Bacillati</taxon>
        <taxon>Bacillota</taxon>
        <taxon>Bacilli</taxon>
        <taxon>Bacillales</taxon>
        <taxon>Bacillaceae</taxon>
        <taxon>Oceanobacillus</taxon>
    </lineage>
</organism>
<reference evidence="2 3" key="1">
    <citation type="submission" date="2014-11" db="EMBL/GenBank/DDBJ databases">
        <authorList>
            <person name="Urmite Genomes Urmite Genomes"/>
        </authorList>
    </citation>
    <scope>NUCLEOTIDE SEQUENCE [LARGE SCALE GENOMIC DNA]</scope>
    <source>
        <strain evidence="2 3">Oc5</strain>
    </source>
</reference>
<sequence>MKINAYQKRTIYITTGVLIFFAIISFITNDWRFFLGSLYSVFINIMFAFTAKNNKHIQKFNQKHAEKKKLVK</sequence>